<evidence type="ECO:0000313" key="2">
    <source>
        <dbReference type="Proteomes" id="UP001489719"/>
    </source>
</evidence>
<evidence type="ECO:0000313" key="1">
    <source>
        <dbReference type="EMBL" id="KAK9323684.1"/>
    </source>
</evidence>
<protein>
    <submittedName>
        <fullName evidence="1">Chaperonin 10-like protein</fullName>
    </submittedName>
</protein>
<comment type="caution">
    <text evidence="1">The sequence shown here is derived from an EMBL/GenBank/DDBJ whole genome shotgun (WGS) entry which is preliminary data.</text>
</comment>
<dbReference type="Proteomes" id="UP001489719">
    <property type="component" value="Unassembled WGS sequence"/>
</dbReference>
<gene>
    <name evidence="1" type="ORF">V1517DRAFT_319562</name>
</gene>
<name>A0ACC3TRC7_9ASCO</name>
<sequence length="324" mass="34276">MAASMKALRMTRESPSSPPALSLETVAKPTATPGHVLVKVHASAVHPSDRFNAKGFFPITTYPRIPGRDYSGTIVDGPKHRIGQVVYGTSGSMLGFTADGVHAEYCLVPEDAVSPKPSNLSTLQAATVGVPFTTALLCLRRARATPEDVVLVLGATGAVGSAVVQVAKAMGCKRVLTASRRDNTDVNVVKDPALKTVASLTADKGADVVIDTVGDLSLMKAALGVLAVKGRYAWIAAPKGGGSTDLTFDTFQAYRKEHVLVGCNTLNYTIAEMADMMREMQKWFESGKMTAKAEDELVVARLDDAVEAYGRDPAGKLLVIAIDE</sequence>
<organism evidence="1 2">
    <name type="scientific">Lipomyces orientalis</name>
    <dbReference type="NCBI Taxonomy" id="1233043"/>
    <lineage>
        <taxon>Eukaryota</taxon>
        <taxon>Fungi</taxon>
        <taxon>Dikarya</taxon>
        <taxon>Ascomycota</taxon>
        <taxon>Saccharomycotina</taxon>
        <taxon>Lipomycetes</taxon>
        <taxon>Lipomycetales</taxon>
        <taxon>Lipomycetaceae</taxon>
        <taxon>Lipomyces</taxon>
    </lineage>
</organism>
<keyword evidence="2" id="KW-1185">Reference proteome</keyword>
<accession>A0ACC3TRC7</accession>
<proteinExistence type="predicted"/>
<reference evidence="2" key="1">
    <citation type="journal article" date="2024" name="Front. Bioeng. Biotechnol.">
        <title>Genome-scale model development and genomic sequencing of the oleaginous clade Lipomyces.</title>
        <authorList>
            <person name="Czajka J.J."/>
            <person name="Han Y."/>
            <person name="Kim J."/>
            <person name="Mondo S.J."/>
            <person name="Hofstad B.A."/>
            <person name="Robles A."/>
            <person name="Haridas S."/>
            <person name="Riley R."/>
            <person name="LaButti K."/>
            <person name="Pangilinan J."/>
            <person name="Andreopoulos W."/>
            <person name="Lipzen A."/>
            <person name="Yan J."/>
            <person name="Wang M."/>
            <person name="Ng V."/>
            <person name="Grigoriev I.V."/>
            <person name="Spatafora J.W."/>
            <person name="Magnuson J.K."/>
            <person name="Baker S.E."/>
            <person name="Pomraning K.R."/>
        </authorList>
    </citation>
    <scope>NUCLEOTIDE SEQUENCE [LARGE SCALE GENOMIC DNA]</scope>
    <source>
        <strain evidence="2">CBS 10300</strain>
    </source>
</reference>
<dbReference type="EMBL" id="MU970058">
    <property type="protein sequence ID" value="KAK9323684.1"/>
    <property type="molecule type" value="Genomic_DNA"/>
</dbReference>